<comment type="caution">
    <text evidence="4">The sequence shown here is derived from an EMBL/GenBank/DDBJ whole genome shotgun (WGS) entry which is preliminary data.</text>
</comment>
<dbReference type="Proteomes" id="UP000789508">
    <property type="component" value="Unassembled WGS sequence"/>
</dbReference>
<dbReference type="OrthoDB" id="2378357at2759"/>
<organism evidence="4 5">
    <name type="scientific">Ambispora leptoticha</name>
    <dbReference type="NCBI Taxonomy" id="144679"/>
    <lineage>
        <taxon>Eukaryota</taxon>
        <taxon>Fungi</taxon>
        <taxon>Fungi incertae sedis</taxon>
        <taxon>Mucoromycota</taxon>
        <taxon>Glomeromycotina</taxon>
        <taxon>Glomeromycetes</taxon>
        <taxon>Archaeosporales</taxon>
        <taxon>Ambisporaceae</taxon>
        <taxon>Ambispora</taxon>
    </lineage>
</organism>
<dbReference type="GO" id="GO:0031083">
    <property type="term" value="C:BLOC-1 complex"/>
    <property type="evidence" value="ECO:0007669"/>
    <property type="project" value="InterPro"/>
</dbReference>
<name>A0A9N9D162_9GLOM</name>
<evidence type="ECO:0000256" key="1">
    <source>
        <dbReference type="ARBA" id="ARBA00010754"/>
    </source>
</evidence>
<comment type="similarity">
    <text evidence="1">Belongs to the BLOC1S5 family.</text>
</comment>
<evidence type="ECO:0000256" key="3">
    <source>
        <dbReference type="SAM" id="MobiDB-lite"/>
    </source>
</evidence>
<dbReference type="Pfam" id="PF14942">
    <property type="entry name" value="Muted"/>
    <property type="match status" value="1"/>
</dbReference>
<evidence type="ECO:0000313" key="4">
    <source>
        <dbReference type="EMBL" id="CAG8619472.1"/>
    </source>
</evidence>
<reference evidence="4" key="1">
    <citation type="submission" date="2021-06" db="EMBL/GenBank/DDBJ databases">
        <authorList>
            <person name="Kallberg Y."/>
            <person name="Tangrot J."/>
            <person name="Rosling A."/>
        </authorList>
    </citation>
    <scope>NUCLEOTIDE SEQUENCE</scope>
    <source>
        <strain evidence="4">FL130A</strain>
    </source>
</reference>
<dbReference type="EMBL" id="CAJVPS010005862">
    <property type="protein sequence ID" value="CAG8619472.1"/>
    <property type="molecule type" value="Genomic_DNA"/>
</dbReference>
<keyword evidence="5" id="KW-1185">Reference proteome</keyword>
<proteinExistence type="inferred from homology"/>
<accession>A0A9N9D162</accession>
<dbReference type="AlphaFoldDB" id="A0A9N9D162"/>
<evidence type="ECO:0000256" key="2">
    <source>
        <dbReference type="ARBA" id="ARBA00019580"/>
    </source>
</evidence>
<dbReference type="InterPro" id="IPR017243">
    <property type="entry name" value="Bloc1s5"/>
</dbReference>
<gene>
    <name evidence="4" type="ORF">ALEPTO_LOCUS8904</name>
</gene>
<feature type="compositionally biased region" description="Low complexity" evidence="3">
    <location>
        <begin position="162"/>
        <end position="178"/>
    </location>
</feature>
<dbReference type="GO" id="GO:0030133">
    <property type="term" value="C:transport vesicle"/>
    <property type="evidence" value="ECO:0007669"/>
    <property type="project" value="InterPro"/>
</dbReference>
<evidence type="ECO:0000313" key="5">
    <source>
        <dbReference type="Proteomes" id="UP000789508"/>
    </source>
</evidence>
<sequence length="178" mass="20251">MLKSEPKNLVRDFGNLIDTVFGHSKDNFEKESKNFVREFETLRNNRERENLERCIILTQDAPDKFASGVSSLSRNVDGVLDKLKNSNPKFELLKQELDELKKRKSSIIDPFATERHDYAKEIEQSKIDYDKVIEHKEQELIKEYRVLMEAAVKDAARKVGNSAGISSSSSSSASLGVI</sequence>
<feature type="region of interest" description="Disordered" evidence="3">
    <location>
        <begin position="159"/>
        <end position="178"/>
    </location>
</feature>
<protein>
    <recommendedName>
        <fullName evidence="2">Biogenesis of lysosome-related organelles complex 1 subunit 5</fullName>
    </recommendedName>
</protein>